<dbReference type="EMBL" id="CP002062">
    <property type="protein sequence ID" value="ADJ14770.1"/>
    <property type="molecule type" value="Genomic_DNA"/>
</dbReference>
<evidence type="ECO:0000313" key="2">
    <source>
        <dbReference type="EMBL" id="ADJ14770.1"/>
    </source>
</evidence>
<accession>D8JAP8</accession>
<evidence type="ECO:0000313" key="3">
    <source>
        <dbReference type="EMBL" id="ELY39352.1"/>
    </source>
</evidence>
<dbReference type="Proteomes" id="UP000000390">
    <property type="component" value="Chromosome"/>
</dbReference>
<dbReference type="STRING" id="795797.HacjB3_06915"/>
<dbReference type="HOGENOM" id="CLU_1574917_0_0_2"/>
<organism evidence="2 4">
    <name type="scientific">Halalkalicoccus jeotgali (strain DSM 18796 / CECT 7217 / JCM 14584 / KCTC 4019 / B3)</name>
    <dbReference type="NCBI Taxonomy" id="795797"/>
    <lineage>
        <taxon>Archaea</taxon>
        <taxon>Methanobacteriati</taxon>
        <taxon>Methanobacteriota</taxon>
        <taxon>Stenosarchaea group</taxon>
        <taxon>Halobacteria</taxon>
        <taxon>Halobacteriales</taxon>
        <taxon>Halococcaceae</taxon>
        <taxon>Halalkalicoccus</taxon>
    </lineage>
</organism>
<evidence type="ECO:0000313" key="5">
    <source>
        <dbReference type="Proteomes" id="UP000011645"/>
    </source>
</evidence>
<reference evidence="2 4" key="1">
    <citation type="journal article" date="2010" name="J. Bacteriol.">
        <title>Complete genome sequence of Halalkalicoccus jeotgali B3(T), an extremely halophilic archaeon.</title>
        <authorList>
            <person name="Roh S.W."/>
            <person name="Nam Y.D."/>
            <person name="Nam S.H."/>
            <person name="Choi S.H."/>
            <person name="Park H.S."/>
            <person name="Bae J.W."/>
        </authorList>
    </citation>
    <scope>NUCLEOTIDE SEQUENCE [LARGE SCALE GENOMIC DNA]</scope>
    <source>
        <strain evidence="2">B3</strain>
        <strain evidence="4">DSM 18796 / CECT 7217 / JCM 14584 / KCTC 4019 / B3</strain>
    </source>
</reference>
<reference evidence="3 5" key="2">
    <citation type="journal article" date="2014" name="PLoS Genet.">
        <title>Phylogenetically driven sequencing of extremely halophilic archaea reveals strategies for static and dynamic osmo-response.</title>
        <authorList>
            <person name="Becker E.A."/>
            <person name="Seitzer P.M."/>
            <person name="Tritt A."/>
            <person name="Larsen D."/>
            <person name="Krusor M."/>
            <person name="Yao A.I."/>
            <person name="Wu D."/>
            <person name="Madern D."/>
            <person name="Eisen J.A."/>
            <person name="Darling A.E."/>
            <person name="Facciotti M.T."/>
        </authorList>
    </citation>
    <scope>NUCLEOTIDE SEQUENCE [LARGE SCALE GENOMIC DNA]</scope>
    <source>
        <strain evidence="3">B3</strain>
        <strain evidence="5">DSM 18796 / CECT 7217 / JCM 14584 / KCTC 4019 / B3</strain>
    </source>
</reference>
<dbReference type="Proteomes" id="UP000011645">
    <property type="component" value="Unassembled WGS sequence"/>
</dbReference>
<name>D8JAP8_HALJB</name>
<dbReference type="EMBL" id="AOHV01000015">
    <property type="protein sequence ID" value="ELY39352.1"/>
    <property type="molecule type" value="Genomic_DNA"/>
</dbReference>
<keyword evidence="5" id="KW-1185">Reference proteome</keyword>
<protein>
    <submittedName>
        <fullName evidence="2">Uncharacterized protein</fullName>
    </submittedName>
</protein>
<evidence type="ECO:0000256" key="1">
    <source>
        <dbReference type="SAM" id="Coils"/>
    </source>
</evidence>
<dbReference type="RefSeq" id="WP_008415050.1">
    <property type="nucleotide sequence ID" value="NC_014297.1"/>
</dbReference>
<dbReference type="eggNOG" id="arCOG13426">
    <property type="taxonomic scope" value="Archaea"/>
</dbReference>
<dbReference type="AlphaFoldDB" id="D8JAP8"/>
<evidence type="ECO:0000313" key="4">
    <source>
        <dbReference type="Proteomes" id="UP000000390"/>
    </source>
</evidence>
<keyword evidence="1" id="KW-0175">Coiled coil</keyword>
<dbReference type="GeneID" id="31807652"/>
<sequence>MPSEKPRIALVVNEQRKEKWEDAVLSGEYESLAELIRTSVFRELEGLHSQNRQAPQRDTGASEELMSALNELEENVSDIQTTVTHMDNQQSTEGELYDLSKILLQYAIPVPPADRTRYYAEYGITADEIASSIGADLETVEDALDNIINMTSRVERLHSNEKTVYIKRE</sequence>
<proteinExistence type="predicted"/>
<feature type="coiled-coil region" evidence="1">
    <location>
        <begin position="62"/>
        <end position="89"/>
    </location>
</feature>
<gene>
    <name evidence="2" type="ordered locus">HacjB3_06915</name>
    <name evidence="3" type="ORF">C497_05322</name>
</gene>
<dbReference type="KEGG" id="hje:HacjB3_06915"/>